<reference evidence="5" key="1">
    <citation type="submission" date="2020-11" db="EMBL/GenBank/DDBJ databases">
        <title>Multidrug resistant novel bacterium Savagea serpentis sp. nov., isolated from the scats of a vine snake (Ahaetulla nasuta).</title>
        <authorList>
            <person name="Venkata Ramana V."/>
            <person name="Vikas Patil S."/>
            <person name="Yogita Lugani V."/>
        </authorList>
    </citation>
    <scope>NUCLEOTIDE SEQUENCE</scope>
    <source>
        <strain evidence="5">SN6</strain>
    </source>
</reference>
<dbReference type="SMART" id="SM00345">
    <property type="entry name" value="HTH_GNTR"/>
    <property type="match status" value="1"/>
</dbReference>
<keyword evidence="2" id="KW-0238">DNA-binding</keyword>
<dbReference type="PRINTS" id="PR00035">
    <property type="entry name" value="HTHGNTR"/>
</dbReference>
<dbReference type="Proteomes" id="UP000622653">
    <property type="component" value="Unassembled WGS sequence"/>
</dbReference>
<feature type="domain" description="HTH gntR-type" evidence="4">
    <location>
        <begin position="9"/>
        <end position="77"/>
    </location>
</feature>
<proteinExistence type="predicted"/>
<protein>
    <submittedName>
        <fullName evidence="5">FadR family transcriptional regulator</fullName>
    </submittedName>
</protein>
<evidence type="ECO:0000313" key="5">
    <source>
        <dbReference type="EMBL" id="MBF4501019.1"/>
    </source>
</evidence>
<dbReference type="EMBL" id="JADKPV010000002">
    <property type="protein sequence ID" value="MBF4501019.1"/>
    <property type="molecule type" value="Genomic_DNA"/>
</dbReference>
<dbReference type="InterPro" id="IPR011711">
    <property type="entry name" value="GntR_C"/>
</dbReference>
<evidence type="ECO:0000256" key="1">
    <source>
        <dbReference type="ARBA" id="ARBA00023015"/>
    </source>
</evidence>
<dbReference type="PROSITE" id="PS50949">
    <property type="entry name" value="HTH_GNTR"/>
    <property type="match status" value="1"/>
</dbReference>
<gene>
    <name evidence="5" type="ORF">IRY55_06545</name>
</gene>
<dbReference type="SUPFAM" id="SSF48008">
    <property type="entry name" value="GntR ligand-binding domain-like"/>
    <property type="match status" value="1"/>
</dbReference>
<evidence type="ECO:0000256" key="3">
    <source>
        <dbReference type="ARBA" id="ARBA00023163"/>
    </source>
</evidence>
<dbReference type="PANTHER" id="PTHR43537">
    <property type="entry name" value="TRANSCRIPTIONAL REGULATOR, GNTR FAMILY"/>
    <property type="match status" value="1"/>
</dbReference>
<evidence type="ECO:0000313" key="6">
    <source>
        <dbReference type="Proteomes" id="UP000622653"/>
    </source>
</evidence>
<accession>A0A8J7KLA0</accession>
<dbReference type="Pfam" id="PF00392">
    <property type="entry name" value="GntR"/>
    <property type="match status" value="1"/>
</dbReference>
<dbReference type="GO" id="GO:0003700">
    <property type="term" value="F:DNA-binding transcription factor activity"/>
    <property type="evidence" value="ECO:0007669"/>
    <property type="project" value="InterPro"/>
</dbReference>
<dbReference type="SUPFAM" id="SSF46785">
    <property type="entry name" value="Winged helix' DNA-binding domain"/>
    <property type="match status" value="1"/>
</dbReference>
<dbReference type="CDD" id="cd07377">
    <property type="entry name" value="WHTH_GntR"/>
    <property type="match status" value="1"/>
</dbReference>
<keyword evidence="6" id="KW-1185">Reference proteome</keyword>
<comment type="caution">
    <text evidence="5">The sequence shown here is derived from an EMBL/GenBank/DDBJ whole genome shotgun (WGS) entry which is preliminary data.</text>
</comment>
<evidence type="ECO:0000256" key="2">
    <source>
        <dbReference type="ARBA" id="ARBA00023125"/>
    </source>
</evidence>
<dbReference type="SMART" id="SM00895">
    <property type="entry name" value="FCD"/>
    <property type="match status" value="1"/>
</dbReference>
<sequence length="229" mass="26480">MSIKRPERLSLVQQVTVEIERLIKEGHWTVGERIPSETTLAAKFGVSRNTIREAVRALIHTGVLEAIQGSGTVIKTTSIFQAMMQKEIDRNAFTDTVNVRFALEMEAARLASLYRTNEQLEQLQHQLNICHAASQSNNYTSFLEADFTFHQLVVESSNNELLIALYEQLARRIKQSIVHFFLEDQPFPYKKHTHEELVKAIRLQQPEHAVQDIINYRSMNFSFYQMTKD</sequence>
<dbReference type="PANTHER" id="PTHR43537:SF47">
    <property type="entry name" value="REGULATORY PROTEIN GNTR HTH"/>
    <property type="match status" value="1"/>
</dbReference>
<keyword evidence="3" id="KW-0804">Transcription</keyword>
<dbReference type="RefSeq" id="WP_194562503.1">
    <property type="nucleotide sequence ID" value="NZ_JADKPV010000002.1"/>
</dbReference>
<dbReference type="Gene3D" id="1.10.10.10">
    <property type="entry name" value="Winged helix-like DNA-binding domain superfamily/Winged helix DNA-binding domain"/>
    <property type="match status" value="1"/>
</dbReference>
<keyword evidence="1" id="KW-0805">Transcription regulation</keyword>
<evidence type="ECO:0000259" key="4">
    <source>
        <dbReference type="PROSITE" id="PS50949"/>
    </source>
</evidence>
<dbReference type="InterPro" id="IPR036388">
    <property type="entry name" value="WH-like_DNA-bd_sf"/>
</dbReference>
<dbReference type="Pfam" id="PF07729">
    <property type="entry name" value="FCD"/>
    <property type="match status" value="1"/>
</dbReference>
<dbReference type="Gene3D" id="1.20.120.530">
    <property type="entry name" value="GntR ligand-binding domain-like"/>
    <property type="match status" value="1"/>
</dbReference>
<organism evidence="5 6">
    <name type="scientific">Savagea serpentis</name>
    <dbReference type="NCBI Taxonomy" id="2785297"/>
    <lineage>
        <taxon>Bacteria</taxon>
        <taxon>Bacillati</taxon>
        <taxon>Bacillota</taxon>
        <taxon>Bacilli</taxon>
        <taxon>Bacillales</taxon>
        <taxon>Caryophanaceae</taxon>
        <taxon>Savagea</taxon>
    </lineage>
</organism>
<dbReference type="InterPro" id="IPR036390">
    <property type="entry name" value="WH_DNA-bd_sf"/>
</dbReference>
<dbReference type="AlphaFoldDB" id="A0A8J7KLA0"/>
<dbReference type="GO" id="GO:0003677">
    <property type="term" value="F:DNA binding"/>
    <property type="evidence" value="ECO:0007669"/>
    <property type="project" value="UniProtKB-KW"/>
</dbReference>
<dbReference type="InterPro" id="IPR008920">
    <property type="entry name" value="TF_FadR/GntR_C"/>
</dbReference>
<name>A0A8J7KLA0_9BACL</name>
<dbReference type="InterPro" id="IPR000524">
    <property type="entry name" value="Tscrpt_reg_HTH_GntR"/>
</dbReference>